<evidence type="ECO:0000313" key="4">
    <source>
        <dbReference type="Proteomes" id="UP000232323"/>
    </source>
</evidence>
<dbReference type="InterPro" id="IPR036869">
    <property type="entry name" value="J_dom_sf"/>
</dbReference>
<evidence type="ECO:0000256" key="1">
    <source>
        <dbReference type="ARBA" id="ARBA00023186"/>
    </source>
</evidence>
<feature type="domain" description="J" evidence="2">
    <location>
        <begin position="6"/>
        <end position="70"/>
    </location>
</feature>
<dbReference type="FunFam" id="2.60.260.20:FF:000013">
    <property type="entry name" value="DnaJ subfamily B member 11"/>
    <property type="match status" value="1"/>
</dbReference>
<dbReference type="PRINTS" id="PR00625">
    <property type="entry name" value="JDOMAIN"/>
</dbReference>
<dbReference type="CDD" id="cd10747">
    <property type="entry name" value="DnaJ_C"/>
    <property type="match status" value="1"/>
</dbReference>
<dbReference type="EMBL" id="BEGY01000049">
    <property type="protein sequence ID" value="GAX80192.1"/>
    <property type="molecule type" value="Genomic_DNA"/>
</dbReference>
<dbReference type="InterPro" id="IPR051339">
    <property type="entry name" value="DnaJ_subfamily_B"/>
</dbReference>
<evidence type="ECO:0000313" key="3">
    <source>
        <dbReference type="EMBL" id="GAX80192.1"/>
    </source>
</evidence>
<dbReference type="PANTHER" id="PTHR24078:SF519">
    <property type="entry name" value="DNAJ HOMOLOG SUBFAMILY B MEMBER 13"/>
    <property type="match status" value="1"/>
</dbReference>
<dbReference type="PROSITE" id="PS50076">
    <property type="entry name" value="DNAJ_2"/>
    <property type="match status" value="1"/>
</dbReference>
<dbReference type="Gene3D" id="1.10.287.110">
    <property type="entry name" value="DnaJ domain"/>
    <property type="match status" value="1"/>
</dbReference>
<accession>A0A250XBD7</accession>
<organism evidence="3 4">
    <name type="scientific">Chlamydomonas eustigma</name>
    <dbReference type="NCBI Taxonomy" id="1157962"/>
    <lineage>
        <taxon>Eukaryota</taxon>
        <taxon>Viridiplantae</taxon>
        <taxon>Chlorophyta</taxon>
        <taxon>core chlorophytes</taxon>
        <taxon>Chlorophyceae</taxon>
        <taxon>CS clade</taxon>
        <taxon>Chlamydomonadales</taxon>
        <taxon>Chlamydomonadaceae</taxon>
        <taxon>Chlamydomonas</taxon>
    </lineage>
</organism>
<dbReference type="PROSITE" id="PS00636">
    <property type="entry name" value="DNAJ_1"/>
    <property type="match status" value="1"/>
</dbReference>
<dbReference type="InterPro" id="IPR002939">
    <property type="entry name" value="DnaJ_C"/>
</dbReference>
<protein>
    <recommendedName>
        <fullName evidence="2">J domain-containing protein</fullName>
    </recommendedName>
</protein>
<dbReference type="FunFam" id="2.60.260.20:FF:000095">
    <property type="entry name" value="Radial spoke protein 16"/>
    <property type="match status" value="1"/>
</dbReference>
<dbReference type="Pfam" id="PF00226">
    <property type="entry name" value="DnaJ"/>
    <property type="match status" value="1"/>
</dbReference>
<dbReference type="Pfam" id="PF01556">
    <property type="entry name" value="DnaJ_C"/>
    <property type="match status" value="1"/>
</dbReference>
<reference evidence="3 4" key="1">
    <citation type="submission" date="2017-08" db="EMBL/GenBank/DDBJ databases">
        <title>Acidophilic green algal genome provides insights into adaptation to an acidic environment.</title>
        <authorList>
            <person name="Hirooka S."/>
            <person name="Hirose Y."/>
            <person name="Kanesaki Y."/>
            <person name="Higuchi S."/>
            <person name="Fujiwara T."/>
            <person name="Onuma R."/>
            <person name="Era A."/>
            <person name="Ohbayashi R."/>
            <person name="Uzuka A."/>
            <person name="Nozaki H."/>
            <person name="Yoshikawa H."/>
            <person name="Miyagishima S.Y."/>
        </authorList>
    </citation>
    <scope>NUCLEOTIDE SEQUENCE [LARGE SCALE GENOMIC DNA]</scope>
    <source>
        <strain evidence="3 4">NIES-2499</strain>
    </source>
</reference>
<comment type="caution">
    <text evidence="3">The sequence shown here is derived from an EMBL/GenBank/DDBJ whole genome shotgun (WGS) entry which is preliminary data.</text>
</comment>
<dbReference type="InterPro" id="IPR018253">
    <property type="entry name" value="DnaJ_domain_CS"/>
</dbReference>
<dbReference type="GO" id="GO:0051082">
    <property type="term" value="F:unfolded protein binding"/>
    <property type="evidence" value="ECO:0007669"/>
    <property type="project" value="InterPro"/>
</dbReference>
<sequence length="347" mass="39172">MVKGLDYYDVLGLTRDANDLTIRRAFRKLALHFHPDINKDESASQEFNRMCEAYDVLSDPRRKGFYDLYGEDALKDGVPDGEGGLKGSLYHFDSELTPQQVFSRFFGTANPYEALDAISSQFEAMTMAEQPKMGKNKVYTVELTLEEIYHGCLKKVSHKRKVLLENGEYTEENRFLTIDVKPGLPTGTRFVFEREGNITPKKQPGPVVFILKPLQHSLFQRRGPDLVRKVTLPLYQALCGAAVEIPTLDKRVLNVPIADIVKPGFRTVIVGEGMPKPGGGKGDLILEVDLKFPMELTEQQKMLLKSAFFLPAMPTEKQNSSLLAFEKAFKHPLEGWSKKMPKNVLED</sequence>
<keyword evidence="4" id="KW-1185">Reference proteome</keyword>
<dbReference type="AlphaFoldDB" id="A0A250XBD7"/>
<keyword evidence="1" id="KW-0143">Chaperone</keyword>
<dbReference type="SUPFAM" id="SSF49493">
    <property type="entry name" value="HSP40/DnaJ peptide-binding domain"/>
    <property type="match status" value="2"/>
</dbReference>
<dbReference type="Proteomes" id="UP000232323">
    <property type="component" value="Unassembled WGS sequence"/>
</dbReference>
<name>A0A250XBD7_9CHLO</name>
<gene>
    <name evidence="3" type="ORF">CEUSTIGMA_g7630.t1</name>
</gene>
<dbReference type="InterPro" id="IPR001623">
    <property type="entry name" value="DnaJ_domain"/>
</dbReference>
<dbReference type="OrthoDB" id="550424at2759"/>
<dbReference type="CDD" id="cd06257">
    <property type="entry name" value="DnaJ"/>
    <property type="match status" value="1"/>
</dbReference>
<dbReference type="FunFam" id="1.10.287.110:FF:000106">
    <property type="entry name" value="Putative heat shock protein-like protein"/>
    <property type="match status" value="1"/>
</dbReference>
<proteinExistence type="predicted"/>
<dbReference type="PANTHER" id="PTHR24078">
    <property type="entry name" value="DNAJ HOMOLOG SUBFAMILY C MEMBER"/>
    <property type="match status" value="1"/>
</dbReference>
<evidence type="ECO:0000259" key="2">
    <source>
        <dbReference type="PROSITE" id="PS50076"/>
    </source>
</evidence>
<dbReference type="SUPFAM" id="SSF46565">
    <property type="entry name" value="Chaperone J-domain"/>
    <property type="match status" value="1"/>
</dbReference>
<dbReference type="Gene3D" id="2.60.260.20">
    <property type="entry name" value="Urease metallochaperone UreE, N-terminal domain"/>
    <property type="match status" value="2"/>
</dbReference>
<dbReference type="STRING" id="1157962.A0A250XBD7"/>
<dbReference type="GO" id="GO:0051087">
    <property type="term" value="F:protein-folding chaperone binding"/>
    <property type="evidence" value="ECO:0007669"/>
    <property type="project" value="TreeGrafter"/>
</dbReference>
<dbReference type="SMART" id="SM00271">
    <property type="entry name" value="DnaJ"/>
    <property type="match status" value="1"/>
</dbReference>
<dbReference type="GO" id="GO:0005829">
    <property type="term" value="C:cytosol"/>
    <property type="evidence" value="ECO:0007669"/>
    <property type="project" value="TreeGrafter"/>
</dbReference>
<dbReference type="GO" id="GO:0006457">
    <property type="term" value="P:protein folding"/>
    <property type="evidence" value="ECO:0007669"/>
    <property type="project" value="InterPro"/>
</dbReference>
<dbReference type="InterPro" id="IPR008971">
    <property type="entry name" value="HSP40/DnaJ_pept-bd"/>
</dbReference>